<dbReference type="STRING" id="57704.SAMN04489793_0041"/>
<dbReference type="EMBL" id="FNSA01000001">
    <property type="protein sequence ID" value="SEB29666.1"/>
    <property type="molecule type" value="Genomic_DNA"/>
</dbReference>
<dbReference type="AlphaFoldDB" id="A0A1H4I7B8"/>
<keyword evidence="2" id="KW-1185">Reference proteome</keyword>
<accession>A0A1H4I7B8</accession>
<evidence type="ECO:0000313" key="2">
    <source>
        <dbReference type="Proteomes" id="UP000182241"/>
    </source>
</evidence>
<sequence>MIAAAERAGWTLVKGRKHYKLMSPPGTDARWINLAATPRVPSATTPAWSSSRRAGRVRLRHPAAPGRRRRIAAMGTFDVNCAITSVCLGYSEAVWVPLRWLGPQGCRPLGLAMKGRYDGYGGINSMVDSANTAPLVAFFNGLDNERLSLEDQFYRYRQDTIAEVCAPIAENTALWLAWRAENGDSDDSGSMASLDGVPLVHALIARDIWDAIVAADVDGVSSIPAATLLAELADPVLDEIYSVHVSDVEQDLRELVAVDHFLRGRGLPWKTHTEGDVDYANQQSASDLEHWLNWAYERYGDDPVLRSGLDAHAVDVRRVRDEEGDMLAKWGL</sequence>
<gene>
    <name evidence="1" type="ORF">SAMN04489793_0041</name>
</gene>
<organism evidence="1 2">
    <name type="scientific">Tsukamurella tyrosinosolvens</name>
    <dbReference type="NCBI Taxonomy" id="57704"/>
    <lineage>
        <taxon>Bacteria</taxon>
        <taxon>Bacillati</taxon>
        <taxon>Actinomycetota</taxon>
        <taxon>Actinomycetes</taxon>
        <taxon>Mycobacteriales</taxon>
        <taxon>Tsukamurellaceae</taxon>
        <taxon>Tsukamurella</taxon>
    </lineage>
</organism>
<reference evidence="2" key="1">
    <citation type="submission" date="2016-10" db="EMBL/GenBank/DDBJ databases">
        <authorList>
            <person name="Varghese N."/>
            <person name="Submissions S."/>
        </authorList>
    </citation>
    <scope>NUCLEOTIDE SEQUENCE [LARGE SCALE GENOMIC DNA]</scope>
    <source>
        <strain evidence="2">DSM 44234</strain>
    </source>
</reference>
<proteinExistence type="predicted"/>
<dbReference type="Proteomes" id="UP000182241">
    <property type="component" value="Unassembled WGS sequence"/>
</dbReference>
<evidence type="ECO:0000313" key="1">
    <source>
        <dbReference type="EMBL" id="SEB29666.1"/>
    </source>
</evidence>
<name>A0A1H4I7B8_TSUTY</name>
<protein>
    <submittedName>
        <fullName evidence="1">Uncharacterized protein</fullName>
    </submittedName>
</protein>